<dbReference type="AlphaFoldDB" id="A0A0A9F9E8"/>
<organism evidence="2">
    <name type="scientific">Arundo donax</name>
    <name type="common">Giant reed</name>
    <name type="synonym">Donax arundinaceus</name>
    <dbReference type="NCBI Taxonomy" id="35708"/>
    <lineage>
        <taxon>Eukaryota</taxon>
        <taxon>Viridiplantae</taxon>
        <taxon>Streptophyta</taxon>
        <taxon>Embryophyta</taxon>
        <taxon>Tracheophyta</taxon>
        <taxon>Spermatophyta</taxon>
        <taxon>Magnoliopsida</taxon>
        <taxon>Liliopsida</taxon>
        <taxon>Poales</taxon>
        <taxon>Poaceae</taxon>
        <taxon>PACMAD clade</taxon>
        <taxon>Arundinoideae</taxon>
        <taxon>Arundineae</taxon>
        <taxon>Arundo</taxon>
    </lineage>
</organism>
<dbReference type="EMBL" id="GBRH01191130">
    <property type="protein sequence ID" value="JAE06766.1"/>
    <property type="molecule type" value="Transcribed_RNA"/>
</dbReference>
<protein>
    <submittedName>
        <fullName evidence="2">Uncharacterized protein</fullName>
    </submittedName>
</protein>
<feature type="region of interest" description="Disordered" evidence="1">
    <location>
        <begin position="1"/>
        <end position="34"/>
    </location>
</feature>
<accession>A0A0A9F9E8</accession>
<evidence type="ECO:0000313" key="2">
    <source>
        <dbReference type="EMBL" id="JAE06766.1"/>
    </source>
</evidence>
<evidence type="ECO:0000256" key="1">
    <source>
        <dbReference type="SAM" id="MobiDB-lite"/>
    </source>
</evidence>
<proteinExistence type="predicted"/>
<reference evidence="2" key="2">
    <citation type="journal article" date="2015" name="Data Brief">
        <title>Shoot transcriptome of the giant reed, Arundo donax.</title>
        <authorList>
            <person name="Barrero R.A."/>
            <person name="Guerrero F.D."/>
            <person name="Moolhuijzen P."/>
            <person name="Goolsby J.A."/>
            <person name="Tidwell J."/>
            <person name="Bellgard S.E."/>
            <person name="Bellgard M.I."/>
        </authorList>
    </citation>
    <scope>NUCLEOTIDE SEQUENCE</scope>
    <source>
        <tissue evidence="2">Shoot tissue taken approximately 20 cm above the soil surface</tissue>
    </source>
</reference>
<sequence length="49" mass="5036">MGSRQSAAARRRSWRCLRTTSSVSGGAGSSAKAKREAVQAIRAAAMAGL</sequence>
<reference evidence="2" key="1">
    <citation type="submission" date="2014-09" db="EMBL/GenBank/DDBJ databases">
        <authorList>
            <person name="Magalhaes I.L.F."/>
            <person name="Oliveira U."/>
            <person name="Santos F.R."/>
            <person name="Vidigal T.H.D.A."/>
            <person name="Brescovit A.D."/>
            <person name="Santos A.J."/>
        </authorList>
    </citation>
    <scope>NUCLEOTIDE SEQUENCE</scope>
    <source>
        <tissue evidence="2">Shoot tissue taken approximately 20 cm above the soil surface</tissue>
    </source>
</reference>
<name>A0A0A9F9E8_ARUDO</name>